<protein>
    <submittedName>
        <fullName evidence="2">Ferritin</fullName>
    </submittedName>
</protein>
<dbReference type="RefSeq" id="WP_149306985.1">
    <property type="nucleotide sequence ID" value="NZ_SRSD01000004.1"/>
</dbReference>
<dbReference type="GO" id="GO:0046872">
    <property type="term" value="F:metal ion binding"/>
    <property type="evidence" value="ECO:0007669"/>
    <property type="project" value="InterPro"/>
</dbReference>
<evidence type="ECO:0000313" key="3">
    <source>
        <dbReference type="Proteomes" id="UP000324298"/>
    </source>
</evidence>
<name>A0A5A9XFW0_9BACT</name>
<gene>
    <name evidence="2" type="ORF">ET418_07510</name>
</gene>
<dbReference type="PANTHER" id="PTHR33531">
    <property type="entry name" value="RUBRERYTHRIN SUBFAMILY"/>
    <property type="match status" value="1"/>
</dbReference>
<dbReference type="InterPro" id="IPR003251">
    <property type="entry name" value="Rr_diiron-bd_dom"/>
</dbReference>
<reference evidence="2 3" key="1">
    <citation type="submission" date="2019-04" db="EMBL/GenBank/DDBJ databases">
        <title>Geobacter ruber sp. nov., ferric-reducing bacteria isolated from paddy soil.</title>
        <authorList>
            <person name="Xu Z."/>
            <person name="Masuda Y."/>
            <person name="Itoh H."/>
            <person name="Senoo K."/>
        </authorList>
    </citation>
    <scope>NUCLEOTIDE SEQUENCE [LARGE SCALE GENOMIC DNA]</scope>
    <source>
        <strain evidence="2 3">Red88</strain>
    </source>
</reference>
<dbReference type="AlphaFoldDB" id="A0A5A9XFW0"/>
<evidence type="ECO:0000313" key="2">
    <source>
        <dbReference type="EMBL" id="KAA0892047.1"/>
    </source>
</evidence>
<dbReference type="Gene3D" id="1.20.1260.10">
    <property type="match status" value="1"/>
</dbReference>
<dbReference type="InterPro" id="IPR012347">
    <property type="entry name" value="Ferritin-like"/>
</dbReference>
<dbReference type="CDD" id="cd01045">
    <property type="entry name" value="Ferritin_like_AB"/>
    <property type="match status" value="1"/>
</dbReference>
<accession>A0A5A9XFW0</accession>
<dbReference type="SUPFAM" id="SSF47240">
    <property type="entry name" value="Ferritin-like"/>
    <property type="match status" value="1"/>
</dbReference>
<dbReference type="GO" id="GO:0016491">
    <property type="term" value="F:oxidoreductase activity"/>
    <property type="evidence" value="ECO:0007669"/>
    <property type="project" value="InterPro"/>
</dbReference>
<dbReference type="EMBL" id="SRSD01000004">
    <property type="protein sequence ID" value="KAA0892047.1"/>
    <property type="molecule type" value="Genomic_DNA"/>
</dbReference>
<feature type="domain" description="Rubrerythrin diiron-binding" evidence="1">
    <location>
        <begin position="14"/>
        <end position="149"/>
    </location>
</feature>
<dbReference type="PANTHER" id="PTHR33531:SF7">
    <property type="entry name" value="HYPOTHETICAL MEMBRANE PROTEIN, CONSERVED"/>
    <property type="match status" value="1"/>
</dbReference>
<dbReference type="OrthoDB" id="5395233at2"/>
<dbReference type="Pfam" id="PF02915">
    <property type="entry name" value="Rubrerythrin"/>
    <property type="match status" value="1"/>
</dbReference>
<sequence length="157" mass="17819">MSDDQVCYTFDAAVEMAIEMENEGFRNYLAAIRRLTNKGARELLRDNALDELDHKHQLEKALLEGRMEGGEALDKPIPTMHLDYVFKKQELGPESGVREALVYAIHLEKGAVDFYGKVASGCSGAPMGQLFQQLLKEESRHLQALEDLYEQHFMTEN</sequence>
<dbReference type="Proteomes" id="UP000324298">
    <property type="component" value="Unassembled WGS sequence"/>
</dbReference>
<comment type="caution">
    <text evidence="2">The sequence shown here is derived from an EMBL/GenBank/DDBJ whole genome shotgun (WGS) entry which is preliminary data.</text>
</comment>
<organism evidence="2 3">
    <name type="scientific">Oryzomonas rubra</name>
    <dbReference type="NCBI Taxonomy" id="2509454"/>
    <lineage>
        <taxon>Bacteria</taxon>
        <taxon>Pseudomonadati</taxon>
        <taxon>Thermodesulfobacteriota</taxon>
        <taxon>Desulfuromonadia</taxon>
        <taxon>Geobacterales</taxon>
        <taxon>Geobacteraceae</taxon>
        <taxon>Oryzomonas</taxon>
    </lineage>
</organism>
<evidence type="ECO:0000259" key="1">
    <source>
        <dbReference type="Pfam" id="PF02915"/>
    </source>
</evidence>
<keyword evidence="3" id="KW-1185">Reference proteome</keyword>
<dbReference type="InterPro" id="IPR009078">
    <property type="entry name" value="Ferritin-like_SF"/>
</dbReference>
<proteinExistence type="predicted"/>